<evidence type="ECO:0000256" key="7">
    <source>
        <dbReference type="RuleBase" id="RU000304"/>
    </source>
</evidence>
<proteinExistence type="inferred from homology"/>
<keyword evidence="2" id="KW-0808">Transferase</keyword>
<dbReference type="AlphaFoldDB" id="A0A433CXK1"/>
<dbReference type="SUPFAM" id="SSF56112">
    <property type="entry name" value="Protein kinase-like (PK-like)"/>
    <property type="match status" value="1"/>
</dbReference>
<evidence type="ECO:0000259" key="9">
    <source>
        <dbReference type="PROSITE" id="PS50011"/>
    </source>
</evidence>
<evidence type="ECO:0000256" key="8">
    <source>
        <dbReference type="SAM" id="MobiDB-lite"/>
    </source>
</evidence>
<keyword evidence="3 6" id="KW-0547">Nucleotide-binding</keyword>
<keyword evidence="4 10" id="KW-0418">Kinase</keyword>
<feature type="region of interest" description="Disordered" evidence="8">
    <location>
        <begin position="1"/>
        <end position="36"/>
    </location>
</feature>
<evidence type="ECO:0000256" key="6">
    <source>
        <dbReference type="PROSITE-ProRule" id="PRU10141"/>
    </source>
</evidence>
<organism evidence="10 11">
    <name type="scientific">Jimgerdemannia flammicorona</name>
    <dbReference type="NCBI Taxonomy" id="994334"/>
    <lineage>
        <taxon>Eukaryota</taxon>
        <taxon>Fungi</taxon>
        <taxon>Fungi incertae sedis</taxon>
        <taxon>Mucoromycota</taxon>
        <taxon>Mucoromycotina</taxon>
        <taxon>Endogonomycetes</taxon>
        <taxon>Endogonales</taxon>
        <taxon>Endogonaceae</taxon>
        <taxon>Jimgerdemannia</taxon>
    </lineage>
</organism>
<dbReference type="PROSITE" id="PS50011">
    <property type="entry name" value="PROTEIN_KINASE_DOM"/>
    <property type="match status" value="1"/>
</dbReference>
<keyword evidence="1 7" id="KW-0723">Serine/threonine-protein kinase</keyword>
<dbReference type="InterPro" id="IPR001245">
    <property type="entry name" value="Ser-Thr/Tyr_kinase_cat_dom"/>
</dbReference>
<dbReference type="PANTHER" id="PTHR44329">
    <property type="entry name" value="SERINE/THREONINE-PROTEIN KINASE TNNI3K-RELATED"/>
    <property type="match status" value="1"/>
</dbReference>
<accession>A0A433CXK1</accession>
<comment type="similarity">
    <text evidence="7">Belongs to the protein kinase superfamily.</text>
</comment>
<protein>
    <submittedName>
        <fullName evidence="10">Kinase-like domain-containing protein</fullName>
    </submittedName>
</protein>
<reference evidence="10 11" key="1">
    <citation type="journal article" date="2018" name="New Phytol.">
        <title>Phylogenomics of Endogonaceae and evolution of mycorrhizas within Mucoromycota.</title>
        <authorList>
            <person name="Chang Y."/>
            <person name="Desiro A."/>
            <person name="Na H."/>
            <person name="Sandor L."/>
            <person name="Lipzen A."/>
            <person name="Clum A."/>
            <person name="Barry K."/>
            <person name="Grigoriev I.V."/>
            <person name="Martin F.M."/>
            <person name="Stajich J.E."/>
            <person name="Smith M.E."/>
            <person name="Bonito G."/>
            <person name="Spatafora J.W."/>
        </authorList>
    </citation>
    <scope>NUCLEOTIDE SEQUENCE [LARGE SCALE GENOMIC DNA]</scope>
    <source>
        <strain evidence="10 11">GMNB39</strain>
    </source>
</reference>
<dbReference type="Proteomes" id="UP000268093">
    <property type="component" value="Unassembled WGS sequence"/>
</dbReference>
<dbReference type="EMBL" id="RBNI01011277">
    <property type="protein sequence ID" value="RUP43313.1"/>
    <property type="molecule type" value="Genomic_DNA"/>
</dbReference>
<dbReference type="GO" id="GO:0004674">
    <property type="term" value="F:protein serine/threonine kinase activity"/>
    <property type="evidence" value="ECO:0007669"/>
    <property type="project" value="UniProtKB-KW"/>
</dbReference>
<evidence type="ECO:0000313" key="10">
    <source>
        <dbReference type="EMBL" id="RUP43313.1"/>
    </source>
</evidence>
<dbReference type="PROSITE" id="PS00107">
    <property type="entry name" value="PROTEIN_KINASE_ATP"/>
    <property type="match status" value="1"/>
</dbReference>
<keyword evidence="11" id="KW-1185">Reference proteome</keyword>
<dbReference type="InterPro" id="IPR011009">
    <property type="entry name" value="Kinase-like_dom_sf"/>
</dbReference>
<dbReference type="Gene3D" id="1.10.510.10">
    <property type="entry name" value="Transferase(Phosphotransferase) domain 1"/>
    <property type="match status" value="2"/>
</dbReference>
<dbReference type="PROSITE" id="PS00108">
    <property type="entry name" value="PROTEIN_KINASE_ST"/>
    <property type="match status" value="1"/>
</dbReference>
<evidence type="ECO:0000256" key="4">
    <source>
        <dbReference type="ARBA" id="ARBA00022777"/>
    </source>
</evidence>
<evidence type="ECO:0000256" key="3">
    <source>
        <dbReference type="ARBA" id="ARBA00022741"/>
    </source>
</evidence>
<dbReference type="GO" id="GO:0005524">
    <property type="term" value="F:ATP binding"/>
    <property type="evidence" value="ECO:0007669"/>
    <property type="project" value="UniProtKB-UniRule"/>
</dbReference>
<feature type="domain" description="Protein kinase" evidence="9">
    <location>
        <begin position="106"/>
        <end position="414"/>
    </location>
</feature>
<dbReference type="InterPro" id="IPR000719">
    <property type="entry name" value="Prot_kinase_dom"/>
</dbReference>
<keyword evidence="5 6" id="KW-0067">ATP-binding</keyword>
<gene>
    <name evidence="10" type="ORF">BC936DRAFT_137350</name>
</gene>
<dbReference type="Pfam" id="PF00069">
    <property type="entry name" value="Pkinase"/>
    <property type="match status" value="1"/>
</dbReference>
<evidence type="ECO:0000256" key="2">
    <source>
        <dbReference type="ARBA" id="ARBA00022679"/>
    </source>
</evidence>
<feature type="binding site" evidence="6">
    <location>
        <position position="133"/>
    </location>
    <ligand>
        <name>ATP</name>
        <dbReference type="ChEBI" id="CHEBI:30616"/>
    </ligand>
</feature>
<evidence type="ECO:0000256" key="5">
    <source>
        <dbReference type="ARBA" id="ARBA00022840"/>
    </source>
</evidence>
<dbReference type="PANTHER" id="PTHR44329:SF288">
    <property type="entry name" value="MITOGEN-ACTIVATED PROTEIN KINASE KINASE KINASE 20"/>
    <property type="match status" value="1"/>
</dbReference>
<name>A0A433CXK1_9FUNG</name>
<dbReference type="InterPro" id="IPR051681">
    <property type="entry name" value="Ser/Thr_Kinases-Pseudokinases"/>
</dbReference>
<comment type="caution">
    <text evidence="10">The sequence shown here is derived from an EMBL/GenBank/DDBJ whole genome shotgun (WGS) entry which is preliminary data.</text>
</comment>
<dbReference type="OrthoDB" id="2431426at2759"/>
<dbReference type="SMART" id="SM00220">
    <property type="entry name" value="S_TKc"/>
    <property type="match status" value="1"/>
</dbReference>
<evidence type="ECO:0000256" key="1">
    <source>
        <dbReference type="ARBA" id="ARBA00022527"/>
    </source>
</evidence>
<dbReference type="Pfam" id="PF07714">
    <property type="entry name" value="PK_Tyr_Ser-Thr"/>
    <property type="match status" value="1"/>
</dbReference>
<sequence>MGKVNPGRIHVWRPDDDGPAAANGPTENEEEDGSSGVRAAGARLLQQRSVPAVRLQPLPTTTAVQTRLRHSRDMIGLSQTLYRHTGWIPRNRPPSYRVRCIPKDHVKLGDMIGRGGYSCVYRGTFGTMSVAVKQINMESRMDDAEANEMVRNELGLLARLRDSNFVIQVVGYYTTDFCVSIVMAYADGDLRAYLHKGYLKGDWFMKAQICIDVAKAVDAVHRAGICHGDLKASNILLDGFFTAKTKAKPLGEKRGGELAVLSGGGVGHYSNRRALYRLYGPNHVPYLDHVFIPLPVLKPEYEYTRQSHRPFLTQLADFGYSKTFTSFARGSKLGETLRWMAPERIKNSNSLADEQLILADVYGYGLIMWEIFTDGRRPYEDYDDKDQNTVALAEVEPARRHRNFPSTSLTVPHS</sequence>
<dbReference type="InterPro" id="IPR017441">
    <property type="entry name" value="Protein_kinase_ATP_BS"/>
</dbReference>
<dbReference type="InterPro" id="IPR008271">
    <property type="entry name" value="Ser/Thr_kinase_AS"/>
</dbReference>
<evidence type="ECO:0000313" key="11">
    <source>
        <dbReference type="Proteomes" id="UP000268093"/>
    </source>
</evidence>